<feature type="compositionally biased region" description="Polar residues" evidence="8">
    <location>
        <begin position="38"/>
        <end position="49"/>
    </location>
</feature>
<keyword evidence="11" id="KW-1185">Reference proteome</keyword>
<feature type="compositionally biased region" description="Acidic residues" evidence="8">
    <location>
        <begin position="1050"/>
        <end position="1088"/>
    </location>
</feature>
<feature type="region of interest" description="Disordered" evidence="8">
    <location>
        <begin position="929"/>
        <end position="1018"/>
    </location>
</feature>
<feature type="compositionally biased region" description="Basic and acidic residues" evidence="8">
    <location>
        <begin position="301"/>
        <end position="336"/>
    </location>
</feature>
<feature type="compositionally biased region" description="Polar residues" evidence="8">
    <location>
        <begin position="1002"/>
        <end position="1018"/>
    </location>
</feature>
<feature type="compositionally biased region" description="Basic and acidic residues" evidence="8">
    <location>
        <begin position="586"/>
        <end position="608"/>
    </location>
</feature>
<evidence type="ECO:0000256" key="4">
    <source>
        <dbReference type="ARBA" id="ARBA00022540"/>
    </source>
</evidence>
<evidence type="ECO:0000256" key="2">
    <source>
        <dbReference type="ARBA" id="ARBA00005775"/>
    </source>
</evidence>
<feature type="compositionally biased region" description="Polar residues" evidence="8">
    <location>
        <begin position="958"/>
        <end position="972"/>
    </location>
</feature>
<protein>
    <submittedName>
        <fullName evidence="10">Translation initiation factor eIF4G</fullName>
    </submittedName>
</protein>
<dbReference type="Pfam" id="PF12152">
    <property type="entry name" value="eIF_4G1"/>
    <property type="match status" value="1"/>
</dbReference>
<dbReference type="PANTHER" id="PTHR23253:SF9">
    <property type="entry name" value="EUKARYOTIC TRANSLATION INITIATION FACTOR 4 GAMMA 2"/>
    <property type="match status" value="1"/>
</dbReference>
<dbReference type="InterPro" id="IPR022745">
    <property type="entry name" value="eIF4G1_eIF4E-bd"/>
</dbReference>
<dbReference type="InterPro" id="IPR036211">
    <property type="entry name" value="eIF4G_eIF4E-bd_sf"/>
</dbReference>
<keyword evidence="6" id="KW-0694">RNA-binding</keyword>
<dbReference type="GO" id="GO:0010494">
    <property type="term" value="C:cytoplasmic stress granule"/>
    <property type="evidence" value="ECO:0007669"/>
    <property type="project" value="UniProtKB-ARBA"/>
</dbReference>
<dbReference type="AlphaFoldDB" id="A0AAV5QG64"/>
<feature type="compositionally biased region" description="Basic and acidic residues" evidence="8">
    <location>
        <begin position="343"/>
        <end position="377"/>
    </location>
</feature>
<keyword evidence="7" id="KW-0648">Protein biosynthesis</keyword>
<gene>
    <name evidence="10" type="ORF">DASC09_010680</name>
</gene>
<dbReference type="InterPro" id="IPR016024">
    <property type="entry name" value="ARM-type_fold"/>
</dbReference>
<dbReference type="Pfam" id="PF02854">
    <property type="entry name" value="MIF4G"/>
    <property type="match status" value="1"/>
</dbReference>
<evidence type="ECO:0000259" key="9">
    <source>
        <dbReference type="SMART" id="SM00543"/>
    </source>
</evidence>
<feature type="compositionally biased region" description="Low complexity" evidence="8">
    <location>
        <begin position="519"/>
        <end position="530"/>
    </location>
</feature>
<feature type="compositionally biased region" description="Polar residues" evidence="8">
    <location>
        <begin position="194"/>
        <end position="207"/>
    </location>
</feature>
<dbReference type="Gene3D" id="1.20.970.30">
    <property type="entry name" value="eIF4G, eIF4E-binding domain"/>
    <property type="match status" value="1"/>
</dbReference>
<dbReference type="RefSeq" id="XP_064850743.1">
    <property type="nucleotide sequence ID" value="XM_064994671.1"/>
</dbReference>
<dbReference type="FunFam" id="1.25.40.180:FF:000020">
    <property type="entry name" value="Eukaryotic translation initiation factor subunit"/>
    <property type="match status" value="1"/>
</dbReference>
<dbReference type="EMBL" id="BTFZ01000002">
    <property type="protein sequence ID" value="GMM33743.1"/>
    <property type="molecule type" value="Genomic_DNA"/>
</dbReference>
<keyword evidence="3" id="KW-0963">Cytoplasm</keyword>
<feature type="compositionally biased region" description="Basic and acidic residues" evidence="8">
    <location>
        <begin position="401"/>
        <end position="422"/>
    </location>
</feature>
<feature type="compositionally biased region" description="Basic residues" evidence="8">
    <location>
        <begin position="150"/>
        <end position="159"/>
    </location>
</feature>
<dbReference type="GO" id="GO:0016281">
    <property type="term" value="C:eukaryotic translation initiation factor 4F complex"/>
    <property type="evidence" value="ECO:0007669"/>
    <property type="project" value="TreeGrafter"/>
</dbReference>
<feature type="region of interest" description="Disordered" evidence="8">
    <location>
        <begin position="222"/>
        <end position="274"/>
    </location>
</feature>
<feature type="compositionally biased region" description="Polar residues" evidence="8">
    <location>
        <begin position="240"/>
        <end position="256"/>
    </location>
</feature>
<proteinExistence type="inferred from homology"/>
<dbReference type="GO" id="GO:0003729">
    <property type="term" value="F:mRNA binding"/>
    <property type="evidence" value="ECO:0007669"/>
    <property type="project" value="TreeGrafter"/>
</dbReference>
<evidence type="ECO:0000313" key="10">
    <source>
        <dbReference type="EMBL" id="GMM33743.1"/>
    </source>
</evidence>
<evidence type="ECO:0000256" key="3">
    <source>
        <dbReference type="ARBA" id="ARBA00022490"/>
    </source>
</evidence>
<keyword evidence="4 10" id="KW-0396">Initiation factor</keyword>
<comment type="similarity">
    <text evidence="2">Belongs to the eukaryotic initiation factor 4G family.</text>
</comment>
<evidence type="ECO:0000256" key="6">
    <source>
        <dbReference type="ARBA" id="ARBA00022884"/>
    </source>
</evidence>
<dbReference type="SUPFAM" id="SSF101489">
    <property type="entry name" value="Eukaryotic initiation factor 4f subunit eIF4g, eIF4e-binding domain"/>
    <property type="match status" value="1"/>
</dbReference>
<reference evidence="10 11" key="1">
    <citation type="journal article" date="2023" name="Elife">
        <title>Identification of key yeast species and microbe-microbe interactions impacting larval growth of Drosophila in the wild.</title>
        <authorList>
            <person name="Mure A."/>
            <person name="Sugiura Y."/>
            <person name="Maeda R."/>
            <person name="Honda K."/>
            <person name="Sakurai N."/>
            <person name="Takahashi Y."/>
            <person name="Watada M."/>
            <person name="Katoh T."/>
            <person name="Gotoh A."/>
            <person name="Gotoh Y."/>
            <person name="Taniguchi I."/>
            <person name="Nakamura K."/>
            <person name="Hayashi T."/>
            <person name="Katayama T."/>
            <person name="Uemura T."/>
            <person name="Hattori Y."/>
        </authorList>
    </citation>
    <scope>NUCLEOTIDE SEQUENCE [LARGE SCALE GENOMIC DNA]</scope>
    <source>
        <strain evidence="10 11">SC-9</strain>
    </source>
</reference>
<dbReference type="Proteomes" id="UP001360560">
    <property type="component" value="Unassembled WGS sequence"/>
</dbReference>
<feature type="region of interest" description="Disordered" evidence="8">
    <location>
        <begin position="1040"/>
        <end position="1088"/>
    </location>
</feature>
<dbReference type="Gene3D" id="1.25.40.180">
    <property type="match status" value="1"/>
</dbReference>
<evidence type="ECO:0000256" key="8">
    <source>
        <dbReference type="SAM" id="MobiDB-lite"/>
    </source>
</evidence>
<accession>A0AAV5QG64</accession>
<feature type="compositionally biased region" description="Polar residues" evidence="8">
    <location>
        <begin position="129"/>
        <end position="139"/>
    </location>
</feature>
<feature type="compositionally biased region" description="Polar residues" evidence="8">
    <location>
        <begin position="106"/>
        <end position="122"/>
    </location>
</feature>
<feature type="domain" description="MIF4G" evidence="9">
    <location>
        <begin position="668"/>
        <end position="911"/>
    </location>
</feature>
<comment type="caution">
    <text evidence="10">The sequence shown here is derived from an EMBL/GenBank/DDBJ whole genome shotgun (WGS) entry which is preliminary data.</text>
</comment>
<evidence type="ECO:0000256" key="1">
    <source>
        <dbReference type="ARBA" id="ARBA00004496"/>
    </source>
</evidence>
<dbReference type="GeneID" id="90071722"/>
<dbReference type="PANTHER" id="PTHR23253">
    <property type="entry name" value="EUKARYOTIC TRANSLATION INITIATION FACTOR 4 GAMMA"/>
    <property type="match status" value="1"/>
</dbReference>
<dbReference type="InterPro" id="IPR003890">
    <property type="entry name" value="MIF4G-like_typ-3"/>
</dbReference>
<feature type="compositionally biased region" description="Low complexity" evidence="8">
    <location>
        <begin position="160"/>
        <end position="193"/>
    </location>
</feature>
<organism evidence="10 11">
    <name type="scientific">Saccharomycopsis crataegensis</name>
    <dbReference type="NCBI Taxonomy" id="43959"/>
    <lineage>
        <taxon>Eukaryota</taxon>
        <taxon>Fungi</taxon>
        <taxon>Dikarya</taxon>
        <taxon>Ascomycota</taxon>
        <taxon>Saccharomycotina</taxon>
        <taxon>Saccharomycetes</taxon>
        <taxon>Saccharomycopsidaceae</taxon>
        <taxon>Saccharomycopsis</taxon>
    </lineage>
</organism>
<feature type="compositionally biased region" description="Low complexity" evidence="8">
    <location>
        <begin position="140"/>
        <end position="149"/>
    </location>
</feature>
<dbReference type="SMART" id="SM00543">
    <property type="entry name" value="MIF4G"/>
    <property type="match status" value="1"/>
</dbReference>
<feature type="compositionally biased region" description="Low complexity" evidence="8">
    <location>
        <begin position="260"/>
        <end position="274"/>
    </location>
</feature>
<keyword evidence="5" id="KW-0597">Phosphoprotein</keyword>
<name>A0AAV5QG64_9ASCO</name>
<dbReference type="GO" id="GO:0003743">
    <property type="term" value="F:translation initiation factor activity"/>
    <property type="evidence" value="ECO:0007669"/>
    <property type="project" value="UniProtKB-KW"/>
</dbReference>
<comment type="subcellular location">
    <subcellularLocation>
        <location evidence="1">Cytoplasm</location>
    </subcellularLocation>
</comment>
<feature type="compositionally biased region" description="Low complexity" evidence="8">
    <location>
        <begin position="1"/>
        <end position="25"/>
    </location>
</feature>
<dbReference type="SUPFAM" id="SSF48371">
    <property type="entry name" value="ARM repeat"/>
    <property type="match status" value="1"/>
</dbReference>
<feature type="region of interest" description="Disordered" evidence="8">
    <location>
        <begin position="106"/>
        <end position="207"/>
    </location>
</feature>
<evidence type="ECO:0000256" key="7">
    <source>
        <dbReference type="ARBA" id="ARBA00022917"/>
    </source>
</evidence>
<sequence length="1088" mass="119402">MPTNPTGSSHSGSNHSNPNNSSGGSNNNGGAGNRRSSTTNRQQFDYGQPMNNYMFNQQAFANANMGYMNNGVGAPFQVYAPYYQGYSGDYSAGYNMPFPNQNMRQGSFSGYYPNQGQNYGHNQNKHLKNQGSANSSPVSHKNNLHYNNNHNHHSHHAHHNNNNGNNTNALVSGTGNTSSVSSPATSNASLSTNPKAPNTPSKPAHATLNSPLVATAGSIPASTGKVTIKNPKGQDVDLSSLANKSQPSSRISTPKAANNAKLASVSSPSGSASDAVRDDFRLKVAALAKAKADAVAKAKAEAEANSKETVTEEKQEKVLNKESSNEAEAEEAKPVEENVVENVVEKEDEKEVEKEDEKEAEKEVEKEKNVETSEKSENAPSTESSKPEVDETNVEPVPVVESKEETKPEAVEIKEESTKESESQESEESPNVKDVFNLSELLEAISKAKPIEDPYSFKYPDDWAIPDERCHEHFKKTGKPKYDPRFLLQFKEPLNLEVDPQWKEKHAHLFSVVEMNSRSGSMRNSSNFRGAPGQFGLGSNIGNSRGIGGNMRSQSNNPRKGFGGDSKSGSRQSSRRRGGSNAGTGSRRDGRSDSKRNNSKRYKDKENEVNQVLENIENQIKDNEKPAEPVKPLEKSANRWVPRSLKKKTGEVKKNADGSEFLNEEEINRKTKSLLNKLTLEMFENITAEIIKIAEQSKFEEDGKSLKQVLELTFHKACDEPHWSSMYAQLCAKMVKDFSLEVKDTTSIDKTGAPLVGGQLVRKCLLTRCQVEFEKGWADKLPTNPDGSALEPEMMSDEYYAAAAAKRRGLGLVRFIGELYALGLLSDQVIVSCMHSLSSNFEDPSEETLETLSQLITTVGPIIDLSNKPGDNRARMMLAKAFERIGVIINLKIPARIKFKLMDLLDARSSNWSEWSKSKGPTTIAQIHADAEKQREDEKRRNEKKMSKGGKSYGGDSRQNSNSNWAQSTVSRNDMKNIGVVRNSSDKALGPINNFAKRGARHSSNNLAAVNSRENSTRSVSNSIASIGSSANLAANESKSNLFDVLNHEESDEENGSDEEEENGENDNGEEAESQAADVDEESKEEKD</sequence>
<feature type="region of interest" description="Disordered" evidence="8">
    <location>
        <begin position="301"/>
        <end position="434"/>
    </location>
</feature>
<evidence type="ECO:0000313" key="11">
    <source>
        <dbReference type="Proteomes" id="UP001360560"/>
    </source>
</evidence>
<evidence type="ECO:0000256" key="5">
    <source>
        <dbReference type="ARBA" id="ARBA00022553"/>
    </source>
</evidence>
<feature type="region of interest" description="Disordered" evidence="8">
    <location>
        <begin position="519"/>
        <end position="609"/>
    </location>
</feature>
<feature type="compositionally biased region" description="Basic and acidic residues" evidence="8">
    <location>
        <begin position="929"/>
        <end position="946"/>
    </location>
</feature>
<feature type="region of interest" description="Disordered" evidence="8">
    <location>
        <begin position="1"/>
        <end position="49"/>
    </location>
</feature>